<dbReference type="AlphaFoldDB" id="A0A6L5Y1W5"/>
<dbReference type="Pfam" id="PF00381">
    <property type="entry name" value="PTS-HPr"/>
    <property type="match status" value="1"/>
</dbReference>
<evidence type="ECO:0000256" key="2">
    <source>
        <dbReference type="ARBA" id="ARBA00022490"/>
    </source>
</evidence>
<dbReference type="Proteomes" id="UP000482209">
    <property type="component" value="Unassembled WGS sequence"/>
</dbReference>
<dbReference type="Gene3D" id="3.30.1340.10">
    <property type="entry name" value="HPr-like"/>
    <property type="match status" value="1"/>
</dbReference>
<sequence length="85" mass="9147">MKQVTYVVKDELGLHARPAGLLVKVTGGFKSDIRLSANGKEADGKRILGIMSLGVKKGDKVTFACKGVDEERAAVQIESFLNDNL</sequence>
<evidence type="ECO:0000256" key="3">
    <source>
        <dbReference type="ARBA" id="ARBA00022683"/>
    </source>
</evidence>
<comment type="subcellular location">
    <subcellularLocation>
        <location evidence="1">Cytoplasm</location>
    </subcellularLocation>
</comment>
<evidence type="ECO:0000313" key="5">
    <source>
        <dbReference type="EMBL" id="MSS64919.1"/>
    </source>
</evidence>
<proteinExistence type="predicted"/>
<dbReference type="GO" id="GO:0009401">
    <property type="term" value="P:phosphoenolpyruvate-dependent sugar phosphotransferase system"/>
    <property type="evidence" value="ECO:0007669"/>
    <property type="project" value="UniProtKB-KW"/>
</dbReference>
<dbReference type="NCBIfam" id="TIGR01003">
    <property type="entry name" value="PTS_HPr_family"/>
    <property type="match status" value="1"/>
</dbReference>
<reference evidence="5 6" key="1">
    <citation type="submission" date="2019-08" db="EMBL/GenBank/DDBJ databases">
        <title>In-depth cultivation of the pig gut microbiome towards novel bacterial diversity and tailored functional studies.</title>
        <authorList>
            <person name="Wylensek D."/>
            <person name="Hitch T.C.A."/>
            <person name="Clavel T."/>
        </authorList>
    </citation>
    <scope>NUCLEOTIDE SEQUENCE [LARGE SCALE GENOMIC DNA]</scope>
    <source>
        <strain evidence="5 6">WCA-693-APC-MOT-I</strain>
    </source>
</reference>
<dbReference type="InterPro" id="IPR050399">
    <property type="entry name" value="HPr"/>
</dbReference>
<dbReference type="GO" id="GO:0005737">
    <property type="term" value="C:cytoplasm"/>
    <property type="evidence" value="ECO:0007669"/>
    <property type="project" value="UniProtKB-SubCell"/>
</dbReference>
<dbReference type="PANTHER" id="PTHR33705:SF2">
    <property type="entry name" value="PHOSPHOCARRIER PROTEIN NPR"/>
    <property type="match status" value="1"/>
</dbReference>
<keyword evidence="2" id="KW-0963">Cytoplasm</keyword>
<name>A0A6L5Y1W5_9FIRM</name>
<dbReference type="InterPro" id="IPR035895">
    <property type="entry name" value="HPr-like_sf"/>
</dbReference>
<dbReference type="PROSITE" id="PS51350">
    <property type="entry name" value="PTS_HPR_DOM"/>
    <property type="match status" value="1"/>
</dbReference>
<gene>
    <name evidence="5" type="ORF">FYJ58_13750</name>
</gene>
<dbReference type="PRINTS" id="PR00107">
    <property type="entry name" value="PHOSPHOCPHPR"/>
</dbReference>
<dbReference type="PANTHER" id="PTHR33705">
    <property type="entry name" value="PHOSPHOCARRIER PROTEIN HPR"/>
    <property type="match status" value="1"/>
</dbReference>
<dbReference type="RefSeq" id="WP_154520285.1">
    <property type="nucleotide sequence ID" value="NZ_VUMT01000037.1"/>
</dbReference>
<accession>A0A6L5Y1W5</accession>
<feature type="domain" description="HPr" evidence="4">
    <location>
        <begin position="1"/>
        <end position="85"/>
    </location>
</feature>
<keyword evidence="6" id="KW-1185">Reference proteome</keyword>
<evidence type="ECO:0000256" key="1">
    <source>
        <dbReference type="ARBA" id="ARBA00004496"/>
    </source>
</evidence>
<comment type="caution">
    <text evidence="5">The sequence shown here is derived from an EMBL/GenBank/DDBJ whole genome shotgun (WGS) entry which is preliminary data.</text>
</comment>
<evidence type="ECO:0000313" key="6">
    <source>
        <dbReference type="Proteomes" id="UP000482209"/>
    </source>
</evidence>
<evidence type="ECO:0000259" key="4">
    <source>
        <dbReference type="PROSITE" id="PS51350"/>
    </source>
</evidence>
<protein>
    <submittedName>
        <fullName evidence="5">HPr family phosphocarrier protein</fullName>
    </submittedName>
</protein>
<organism evidence="5 6">
    <name type="scientific">Velocimicrobium porci</name>
    <dbReference type="NCBI Taxonomy" id="2606634"/>
    <lineage>
        <taxon>Bacteria</taxon>
        <taxon>Bacillati</taxon>
        <taxon>Bacillota</taxon>
        <taxon>Clostridia</taxon>
        <taxon>Lachnospirales</taxon>
        <taxon>Lachnospiraceae</taxon>
        <taxon>Velocimicrobium</taxon>
    </lineage>
</organism>
<dbReference type="CDD" id="cd00367">
    <property type="entry name" value="PTS-HPr_like"/>
    <property type="match status" value="1"/>
</dbReference>
<dbReference type="InterPro" id="IPR000032">
    <property type="entry name" value="HPr-like"/>
</dbReference>
<keyword evidence="3" id="KW-0598">Phosphotransferase system</keyword>
<dbReference type="SUPFAM" id="SSF55594">
    <property type="entry name" value="HPr-like"/>
    <property type="match status" value="1"/>
</dbReference>
<dbReference type="EMBL" id="VUMT01000037">
    <property type="protein sequence ID" value="MSS64919.1"/>
    <property type="molecule type" value="Genomic_DNA"/>
</dbReference>